<dbReference type="GO" id="GO:0042802">
    <property type="term" value="F:identical protein binding"/>
    <property type="evidence" value="ECO:0007669"/>
    <property type="project" value="UniProtKB-ARBA"/>
</dbReference>
<sequence length="183" mass="20699">MNKNRLSSTLQNGLNKQMTQEALAAQIYLSFGAWASGEGYGGIANFLFRHANEERNHMTKFLEYILERGGKADIEAIPKPPADPTSVQNCFEQVFQQEINNTTGIYKLVKMSFDEEDWATWNFLQWFVREQTEEETLALNLLDKIKVAGGEKATGEALYALDRDLEKEPDEATLAETKTAENP</sequence>
<keyword evidence="4" id="KW-0560">Oxidoreductase</keyword>
<dbReference type="InterPro" id="IPR012347">
    <property type="entry name" value="Ferritin-like"/>
</dbReference>
<keyword evidence="3 7" id="KW-0479">Metal-binding</keyword>
<feature type="domain" description="Ferritin-like diiron" evidence="9">
    <location>
        <begin position="4"/>
        <end position="149"/>
    </location>
</feature>
<protein>
    <recommendedName>
        <fullName evidence="8">Ferritin</fullName>
        <ecNumber evidence="8">1.16.3.2</ecNumber>
    </recommendedName>
</protein>
<evidence type="ECO:0000256" key="5">
    <source>
        <dbReference type="ARBA" id="ARBA00023004"/>
    </source>
</evidence>
<comment type="function">
    <text evidence="6">May alleviate iron toxicity in the presence of oxygen.</text>
</comment>
<dbReference type="InterPro" id="IPR008331">
    <property type="entry name" value="Ferritin_DPS_dom"/>
</dbReference>
<evidence type="ECO:0000313" key="11">
    <source>
        <dbReference type="Proteomes" id="UP000199310"/>
    </source>
</evidence>
<reference evidence="11" key="1">
    <citation type="submission" date="2016-10" db="EMBL/GenBank/DDBJ databases">
        <authorList>
            <person name="Varghese N."/>
            <person name="Submissions S."/>
        </authorList>
    </citation>
    <scope>NUCLEOTIDE SEQUENCE [LARGE SCALE GENOMIC DNA]</scope>
    <source>
        <strain evidence="11">DSM 3695</strain>
    </source>
</reference>
<feature type="binding site" evidence="7">
    <location>
        <position position="54"/>
    </location>
    <ligand>
        <name>Fe cation</name>
        <dbReference type="ChEBI" id="CHEBI:24875"/>
        <label>1</label>
    </ligand>
</feature>
<dbReference type="SUPFAM" id="SSF47240">
    <property type="entry name" value="Ferritin-like"/>
    <property type="match status" value="1"/>
</dbReference>
<evidence type="ECO:0000256" key="2">
    <source>
        <dbReference type="ARBA" id="ARBA00022434"/>
    </source>
</evidence>
<name>A0A1I0QIX3_9BACT</name>
<dbReference type="PROSITE" id="PS50905">
    <property type="entry name" value="FERRITIN_LIKE"/>
    <property type="match status" value="1"/>
</dbReference>
<comment type="catalytic activity">
    <reaction evidence="8">
        <text>4 Fe(2+) + O2 + 6 H2O = 4 iron(III) oxide-hydroxide + 12 H(+)</text>
        <dbReference type="Rhea" id="RHEA:11972"/>
        <dbReference type="ChEBI" id="CHEBI:15377"/>
        <dbReference type="ChEBI" id="CHEBI:15378"/>
        <dbReference type="ChEBI" id="CHEBI:15379"/>
        <dbReference type="ChEBI" id="CHEBI:29033"/>
        <dbReference type="ChEBI" id="CHEBI:78619"/>
        <dbReference type="EC" id="1.16.3.2"/>
    </reaction>
</comment>
<dbReference type="EC" id="1.16.3.2" evidence="8"/>
<dbReference type="GO" id="GO:0006826">
    <property type="term" value="P:iron ion transport"/>
    <property type="evidence" value="ECO:0007669"/>
    <property type="project" value="InterPro"/>
</dbReference>
<evidence type="ECO:0000256" key="4">
    <source>
        <dbReference type="ARBA" id="ARBA00023002"/>
    </source>
</evidence>
<dbReference type="GO" id="GO:0006879">
    <property type="term" value="P:intracellular iron ion homeostasis"/>
    <property type="evidence" value="ECO:0007669"/>
    <property type="project" value="UniProtKB-KW"/>
</dbReference>
<dbReference type="Proteomes" id="UP000199310">
    <property type="component" value="Unassembled WGS sequence"/>
</dbReference>
<evidence type="ECO:0000256" key="1">
    <source>
        <dbReference type="ARBA" id="ARBA00006950"/>
    </source>
</evidence>
<evidence type="ECO:0000256" key="6">
    <source>
        <dbReference type="ARBA" id="ARBA00054546"/>
    </source>
</evidence>
<dbReference type="InterPro" id="IPR001519">
    <property type="entry name" value="Ferritin"/>
</dbReference>
<dbReference type="STRING" id="29529.SAMN04488122_1500"/>
<dbReference type="GO" id="GO:0005829">
    <property type="term" value="C:cytosol"/>
    <property type="evidence" value="ECO:0007669"/>
    <property type="project" value="TreeGrafter"/>
</dbReference>
<organism evidence="10 11">
    <name type="scientific">Chitinophaga arvensicola</name>
    <dbReference type="NCBI Taxonomy" id="29529"/>
    <lineage>
        <taxon>Bacteria</taxon>
        <taxon>Pseudomonadati</taxon>
        <taxon>Bacteroidota</taxon>
        <taxon>Chitinophagia</taxon>
        <taxon>Chitinophagales</taxon>
        <taxon>Chitinophagaceae</taxon>
        <taxon>Chitinophaga</taxon>
    </lineage>
</organism>
<dbReference type="InterPro" id="IPR041719">
    <property type="entry name" value="Ferritin_prok"/>
</dbReference>
<evidence type="ECO:0000313" key="10">
    <source>
        <dbReference type="EMBL" id="SEW26958.1"/>
    </source>
</evidence>
<dbReference type="FunFam" id="1.20.1260.10:FF:000001">
    <property type="entry name" value="Non-heme ferritin"/>
    <property type="match status" value="1"/>
</dbReference>
<feature type="binding site" evidence="7">
    <location>
        <position position="57"/>
    </location>
    <ligand>
        <name>Fe cation</name>
        <dbReference type="ChEBI" id="CHEBI:24875"/>
        <label>1</label>
    </ligand>
</feature>
<dbReference type="Pfam" id="PF00210">
    <property type="entry name" value="Ferritin"/>
    <property type="match status" value="1"/>
</dbReference>
<feature type="binding site" evidence="7">
    <location>
        <position position="98"/>
    </location>
    <ligand>
        <name>Fe cation</name>
        <dbReference type="ChEBI" id="CHEBI:24875"/>
        <label>1</label>
    </ligand>
</feature>
<evidence type="ECO:0000259" key="9">
    <source>
        <dbReference type="PROSITE" id="PS50905"/>
    </source>
</evidence>
<accession>A0A1I0QIX3</accession>
<dbReference type="CDD" id="cd01055">
    <property type="entry name" value="Nonheme_Ferritin"/>
    <property type="match status" value="1"/>
</dbReference>
<evidence type="ECO:0000256" key="3">
    <source>
        <dbReference type="ARBA" id="ARBA00022723"/>
    </source>
</evidence>
<dbReference type="InterPro" id="IPR009078">
    <property type="entry name" value="Ferritin-like_SF"/>
</dbReference>
<feature type="binding site" evidence="7">
    <location>
        <position position="21"/>
    </location>
    <ligand>
        <name>Fe cation</name>
        <dbReference type="ChEBI" id="CHEBI:24875"/>
        <label>1</label>
    </ligand>
</feature>
<proteinExistence type="inferred from homology"/>
<comment type="subcellular location">
    <subcellularLocation>
        <location evidence="8">Cytoplasm</location>
    </subcellularLocation>
</comment>
<feature type="binding site" evidence="7">
    <location>
        <position position="131"/>
    </location>
    <ligand>
        <name>Fe cation</name>
        <dbReference type="ChEBI" id="CHEBI:24875"/>
        <label>1</label>
    </ligand>
</feature>
<dbReference type="GO" id="GO:0008198">
    <property type="term" value="F:ferrous iron binding"/>
    <property type="evidence" value="ECO:0007669"/>
    <property type="project" value="TreeGrafter"/>
</dbReference>
<dbReference type="PANTHER" id="PTHR11431">
    <property type="entry name" value="FERRITIN"/>
    <property type="match status" value="1"/>
</dbReference>
<dbReference type="RefSeq" id="WP_089892589.1">
    <property type="nucleotide sequence ID" value="NZ_FOJG01000001.1"/>
</dbReference>
<comment type="similarity">
    <text evidence="1 8">Belongs to the ferritin family. Prokaryotic subfamily.</text>
</comment>
<dbReference type="PANTHER" id="PTHR11431:SF127">
    <property type="entry name" value="BACTERIAL NON-HEME FERRITIN"/>
    <property type="match status" value="1"/>
</dbReference>
<keyword evidence="5 7" id="KW-0408">Iron</keyword>
<dbReference type="GO" id="GO:0008199">
    <property type="term" value="F:ferric iron binding"/>
    <property type="evidence" value="ECO:0007669"/>
    <property type="project" value="InterPro"/>
</dbReference>
<evidence type="ECO:0000256" key="7">
    <source>
        <dbReference type="PIRSR" id="PIRSR601519-1"/>
    </source>
</evidence>
<dbReference type="EMBL" id="FOJG01000001">
    <property type="protein sequence ID" value="SEW26958.1"/>
    <property type="molecule type" value="Genomic_DNA"/>
</dbReference>
<dbReference type="GO" id="GO:0004322">
    <property type="term" value="F:ferroxidase activity"/>
    <property type="evidence" value="ECO:0007669"/>
    <property type="project" value="TreeGrafter"/>
</dbReference>
<dbReference type="Gene3D" id="1.20.1260.10">
    <property type="match status" value="1"/>
</dbReference>
<keyword evidence="11" id="KW-1185">Reference proteome</keyword>
<dbReference type="InterPro" id="IPR009040">
    <property type="entry name" value="Ferritin-like_diiron"/>
</dbReference>
<keyword evidence="8" id="KW-0963">Cytoplasm</keyword>
<gene>
    <name evidence="10" type="ORF">SAMN04488122_1500</name>
</gene>
<keyword evidence="2 8" id="KW-0409">Iron storage</keyword>
<comment type="function">
    <text evidence="8">Iron-storage protein.</text>
</comment>
<dbReference type="AlphaFoldDB" id="A0A1I0QIX3"/>
<evidence type="ECO:0000256" key="8">
    <source>
        <dbReference type="RuleBase" id="RU361145"/>
    </source>
</evidence>
<dbReference type="OrthoDB" id="9801481at2"/>